<evidence type="ECO:0000313" key="6">
    <source>
        <dbReference type="EMBL" id="JAT56865.1"/>
    </source>
</evidence>
<dbReference type="PROSITE" id="PS51858">
    <property type="entry name" value="PPPDE"/>
    <property type="match status" value="1"/>
</dbReference>
<feature type="region of interest" description="Disordered" evidence="4">
    <location>
        <begin position="1"/>
        <end position="67"/>
    </location>
</feature>
<dbReference type="PANTHER" id="PTHR12378">
    <property type="entry name" value="DESUMOYLATING ISOPEPTIDASE"/>
    <property type="match status" value="1"/>
</dbReference>
<comment type="similarity">
    <text evidence="1">Belongs to the DeSI family.</text>
</comment>
<dbReference type="GO" id="GO:0006508">
    <property type="term" value="P:proteolysis"/>
    <property type="evidence" value="ECO:0007669"/>
    <property type="project" value="UniProtKB-KW"/>
</dbReference>
<dbReference type="PANTHER" id="PTHR12378:SF17">
    <property type="entry name" value="OS06G0182100 PROTEIN"/>
    <property type="match status" value="1"/>
</dbReference>
<dbReference type="Gene3D" id="3.90.1720.30">
    <property type="entry name" value="PPPDE domains"/>
    <property type="match status" value="1"/>
</dbReference>
<keyword evidence="2" id="KW-0645">Protease</keyword>
<feature type="non-terminal residue" evidence="6">
    <location>
        <position position="1"/>
    </location>
</feature>
<keyword evidence="3" id="KW-0378">Hydrolase</keyword>
<evidence type="ECO:0000259" key="5">
    <source>
        <dbReference type="PROSITE" id="PS51858"/>
    </source>
</evidence>
<feature type="compositionally biased region" description="Low complexity" evidence="4">
    <location>
        <begin position="303"/>
        <end position="334"/>
    </location>
</feature>
<dbReference type="SMART" id="SM01179">
    <property type="entry name" value="DUF862"/>
    <property type="match status" value="1"/>
</dbReference>
<accession>A0A1D1YQE8</accession>
<name>A0A1D1YQE8_9ARAE</name>
<sequence>EEASHAGAEKDEVARRTTSAPPPNPPNRGIRRRGREQDRSRRSSNGGSGGGGGGRSDGDHSTKGSVGAPFPLLPVSISIQISICRGIRSAAPSDPLEAAAAAMFIRGLCVSCRRKTGSVPVYLNVYDLTPINGYAYWLGLGIYHSGVQVHGVEYAYGAHDHPTTGIFEGEPRQCPGFRFRKSILIGRTDLGPREVRAFMEKLAEEYTGSAYHLISKNCNHFCNDVCLRLAGRPIPRWVNRLANIGFLCNCVLPVGLHVAAVRHRGAAAAVAATASEGSARGAVQGGEGERKKLRSRSVRYMVSSPSPSPSSSSSSSDNRKNAGAAESAPTAASAARRRRRRRDSASVPATWKV</sequence>
<evidence type="ECO:0000256" key="3">
    <source>
        <dbReference type="ARBA" id="ARBA00022801"/>
    </source>
</evidence>
<dbReference type="InterPro" id="IPR008580">
    <property type="entry name" value="PPPDE_dom"/>
</dbReference>
<dbReference type="InterPro" id="IPR042266">
    <property type="entry name" value="PPPDE_sf"/>
</dbReference>
<proteinExistence type="inferred from homology"/>
<evidence type="ECO:0000256" key="4">
    <source>
        <dbReference type="SAM" id="MobiDB-lite"/>
    </source>
</evidence>
<dbReference type="GO" id="GO:0101005">
    <property type="term" value="F:deubiquitinase activity"/>
    <property type="evidence" value="ECO:0007669"/>
    <property type="project" value="TreeGrafter"/>
</dbReference>
<dbReference type="GO" id="GO:0016579">
    <property type="term" value="P:protein deubiquitination"/>
    <property type="evidence" value="ECO:0007669"/>
    <property type="project" value="TreeGrafter"/>
</dbReference>
<feature type="compositionally biased region" description="Gly residues" evidence="4">
    <location>
        <begin position="46"/>
        <end position="55"/>
    </location>
</feature>
<dbReference type="EMBL" id="GDJX01011071">
    <property type="protein sequence ID" value="JAT56865.1"/>
    <property type="molecule type" value="Transcribed_RNA"/>
</dbReference>
<organism evidence="6">
    <name type="scientific">Anthurium amnicola</name>
    <dbReference type="NCBI Taxonomy" id="1678845"/>
    <lineage>
        <taxon>Eukaryota</taxon>
        <taxon>Viridiplantae</taxon>
        <taxon>Streptophyta</taxon>
        <taxon>Embryophyta</taxon>
        <taxon>Tracheophyta</taxon>
        <taxon>Spermatophyta</taxon>
        <taxon>Magnoliopsida</taxon>
        <taxon>Liliopsida</taxon>
        <taxon>Araceae</taxon>
        <taxon>Pothoideae</taxon>
        <taxon>Potheae</taxon>
        <taxon>Anthurium</taxon>
    </lineage>
</organism>
<dbReference type="Pfam" id="PF05903">
    <property type="entry name" value="Peptidase_C97"/>
    <property type="match status" value="1"/>
</dbReference>
<reference evidence="6" key="1">
    <citation type="submission" date="2015-07" db="EMBL/GenBank/DDBJ databases">
        <title>Transcriptome Assembly of Anthurium amnicola.</title>
        <authorList>
            <person name="Suzuki J."/>
        </authorList>
    </citation>
    <scope>NUCLEOTIDE SEQUENCE</scope>
</reference>
<evidence type="ECO:0000256" key="2">
    <source>
        <dbReference type="ARBA" id="ARBA00022670"/>
    </source>
</evidence>
<feature type="region of interest" description="Disordered" evidence="4">
    <location>
        <begin position="277"/>
        <end position="353"/>
    </location>
</feature>
<protein>
    <submittedName>
        <fullName evidence="6">UPF0326 protein At4g17486</fullName>
    </submittedName>
</protein>
<feature type="domain" description="PPPDE" evidence="5">
    <location>
        <begin position="119"/>
        <end position="256"/>
    </location>
</feature>
<gene>
    <name evidence="6" type="primary">At4g17486_4</name>
    <name evidence="6" type="ORF">g.113021</name>
</gene>
<dbReference type="AlphaFoldDB" id="A0A1D1YQE8"/>
<evidence type="ECO:0000256" key="1">
    <source>
        <dbReference type="ARBA" id="ARBA00008140"/>
    </source>
</evidence>